<dbReference type="STRING" id="1397108.IMCC12053_487"/>
<reference evidence="1 2" key="1">
    <citation type="submission" date="2015-05" db="EMBL/GenBank/DDBJ databases">
        <authorList>
            <person name="Wang D.B."/>
            <person name="Wang M."/>
        </authorList>
    </citation>
    <scope>NUCLEOTIDE SEQUENCE [LARGE SCALE GENOMIC DNA]</scope>
    <source>
        <strain evidence="1 2">IMCC 12053</strain>
    </source>
</reference>
<dbReference type="EMBL" id="CP012023">
    <property type="protein sequence ID" value="ALI54436.1"/>
    <property type="molecule type" value="Genomic_DNA"/>
</dbReference>
<evidence type="ECO:0000313" key="1">
    <source>
        <dbReference type="EMBL" id="ALI54436.1"/>
    </source>
</evidence>
<evidence type="ECO:0000313" key="2">
    <source>
        <dbReference type="Proteomes" id="UP000064920"/>
    </source>
</evidence>
<dbReference type="RefSeq" id="WP_156320730.1">
    <property type="nucleotide sequence ID" value="NZ_CP012023.1"/>
</dbReference>
<dbReference type="AlphaFoldDB" id="A0A0P0A9D9"/>
<protein>
    <submittedName>
        <fullName evidence="1">Uncharacterized protein</fullName>
    </submittedName>
</protein>
<sequence>MTKETAKIVPLKTGKRRLGSDMADLRAQALKERLKRANPLNRFKLRKK</sequence>
<gene>
    <name evidence="1" type="ORF">IMCC12053_487</name>
</gene>
<name>A0A0P0A9D9_9RHOB</name>
<organism evidence="1 2">
    <name type="scientific">Celeribacter marinus</name>
    <dbReference type="NCBI Taxonomy" id="1397108"/>
    <lineage>
        <taxon>Bacteria</taxon>
        <taxon>Pseudomonadati</taxon>
        <taxon>Pseudomonadota</taxon>
        <taxon>Alphaproteobacteria</taxon>
        <taxon>Rhodobacterales</taxon>
        <taxon>Roseobacteraceae</taxon>
        <taxon>Celeribacter</taxon>
    </lineage>
</organism>
<dbReference type="KEGG" id="cmar:IMCC12053_487"/>
<accession>A0A0P0A9D9</accession>
<dbReference type="Proteomes" id="UP000064920">
    <property type="component" value="Chromosome"/>
</dbReference>
<proteinExistence type="predicted"/>
<dbReference type="PATRIC" id="fig|1397108.4.peg.503"/>
<keyword evidence="2" id="KW-1185">Reference proteome</keyword>